<evidence type="ECO:0000256" key="7">
    <source>
        <dbReference type="ARBA" id="ARBA00023136"/>
    </source>
</evidence>
<dbReference type="CDD" id="cd03244">
    <property type="entry name" value="ABCC_MRP_domain2"/>
    <property type="match status" value="1"/>
</dbReference>
<reference evidence="9" key="1">
    <citation type="submission" date="2022-07" db="EMBL/GenBank/DDBJ databases">
        <title>Phylogenomic reconstructions and comparative analyses of Kickxellomycotina fungi.</title>
        <authorList>
            <person name="Reynolds N.K."/>
            <person name="Stajich J.E."/>
            <person name="Barry K."/>
            <person name="Grigoriev I.V."/>
            <person name="Crous P."/>
            <person name="Smith M.E."/>
        </authorList>
    </citation>
    <scope>NUCLEOTIDE SEQUENCE</scope>
    <source>
        <strain evidence="9">NBRC 32514</strain>
    </source>
</reference>
<evidence type="ECO:0000313" key="9">
    <source>
        <dbReference type="EMBL" id="KAJ1724407.1"/>
    </source>
</evidence>
<dbReference type="OrthoDB" id="6500128at2759"/>
<dbReference type="GO" id="GO:0016887">
    <property type="term" value="F:ATP hydrolysis activity"/>
    <property type="evidence" value="ECO:0007669"/>
    <property type="project" value="InterPro"/>
</dbReference>
<keyword evidence="3" id="KW-0812">Transmembrane</keyword>
<dbReference type="FunFam" id="3.40.50.300:FF:000565">
    <property type="entry name" value="ABC bile acid transporter"/>
    <property type="match status" value="1"/>
</dbReference>
<dbReference type="PANTHER" id="PTHR24223">
    <property type="entry name" value="ATP-BINDING CASSETTE SUB-FAMILY C"/>
    <property type="match status" value="1"/>
</dbReference>
<name>A0A9W8CV10_9FUNG</name>
<dbReference type="InterPro" id="IPR003439">
    <property type="entry name" value="ABC_transporter-like_ATP-bd"/>
</dbReference>
<dbReference type="Gene3D" id="3.40.50.300">
    <property type="entry name" value="P-loop containing nucleotide triphosphate hydrolases"/>
    <property type="match status" value="1"/>
</dbReference>
<comment type="subcellular location">
    <subcellularLocation>
        <location evidence="1">Membrane</location>
        <topology evidence="1">Multi-pass membrane protein</topology>
    </subcellularLocation>
</comment>
<dbReference type="PROSITE" id="PS00211">
    <property type="entry name" value="ABC_TRANSPORTER_1"/>
    <property type="match status" value="1"/>
</dbReference>
<keyword evidence="2" id="KW-0813">Transport</keyword>
<evidence type="ECO:0000256" key="5">
    <source>
        <dbReference type="ARBA" id="ARBA00022840"/>
    </source>
</evidence>
<proteinExistence type="predicted"/>
<keyword evidence="6" id="KW-1133">Transmembrane helix</keyword>
<evidence type="ECO:0000256" key="1">
    <source>
        <dbReference type="ARBA" id="ARBA00004141"/>
    </source>
</evidence>
<feature type="domain" description="ABC transporter" evidence="8">
    <location>
        <begin position="89"/>
        <end position="342"/>
    </location>
</feature>
<evidence type="ECO:0000313" key="10">
    <source>
        <dbReference type="Proteomes" id="UP001149813"/>
    </source>
</evidence>
<dbReference type="PROSITE" id="PS50893">
    <property type="entry name" value="ABC_TRANSPORTER_2"/>
    <property type="match status" value="1"/>
</dbReference>
<dbReference type="GO" id="GO:0005524">
    <property type="term" value="F:ATP binding"/>
    <property type="evidence" value="ECO:0007669"/>
    <property type="project" value="UniProtKB-KW"/>
</dbReference>
<organism evidence="9 10">
    <name type="scientific">Coemansia erecta</name>
    <dbReference type="NCBI Taxonomy" id="147472"/>
    <lineage>
        <taxon>Eukaryota</taxon>
        <taxon>Fungi</taxon>
        <taxon>Fungi incertae sedis</taxon>
        <taxon>Zoopagomycota</taxon>
        <taxon>Kickxellomycotina</taxon>
        <taxon>Kickxellomycetes</taxon>
        <taxon>Kickxellales</taxon>
        <taxon>Kickxellaceae</taxon>
        <taxon>Coemansia</taxon>
    </lineage>
</organism>
<evidence type="ECO:0000256" key="2">
    <source>
        <dbReference type="ARBA" id="ARBA00022448"/>
    </source>
</evidence>
<dbReference type="AlphaFoldDB" id="A0A9W8CV10"/>
<gene>
    <name evidence="9" type="ORF">LPJ53_001307</name>
</gene>
<protein>
    <recommendedName>
        <fullName evidence="8">ABC transporter domain-containing protein</fullName>
    </recommendedName>
</protein>
<dbReference type="GO" id="GO:0042626">
    <property type="term" value="F:ATPase-coupled transmembrane transporter activity"/>
    <property type="evidence" value="ECO:0007669"/>
    <property type="project" value="TreeGrafter"/>
</dbReference>
<sequence length="355" mass="39880">MIDSMIVLHNIWRFAADRSVSPGHIDVTKSLLQDINGSITLFAQNLGDFKSKIKDLTDAYIYTEELTREAPSVIENSRPAADWPQHGSIEFCDYKMRYRPELDTVLKGLNFTVRPNEKVGVVGRTGAGKSSITYALMRLVEAESGHITIDGIDISTIGLFDLRSRISIIPQDPVLFEGTVRDNLDPGHEFSDEEVWTAIRACQFADLLDTPTGKFVYNPDSHKDDGPWIEGVGLDKWIEHDGKNFSVGQRQLVNLCRALLWRRKIVVLDEATANIDGKTDQIMQEVIRREFTGCTVLTIAHRLNTIMDSDRILVIDNGVVSEFDKPSTLLASKVSHFAKLVESMQLNEFTQKAVE</sequence>
<keyword evidence="7" id="KW-0472">Membrane</keyword>
<dbReference type="EMBL" id="JANBOJ010000032">
    <property type="protein sequence ID" value="KAJ1724407.1"/>
    <property type="molecule type" value="Genomic_DNA"/>
</dbReference>
<dbReference type="SMART" id="SM00382">
    <property type="entry name" value="AAA"/>
    <property type="match status" value="1"/>
</dbReference>
<keyword evidence="10" id="KW-1185">Reference proteome</keyword>
<dbReference type="Proteomes" id="UP001149813">
    <property type="component" value="Unassembled WGS sequence"/>
</dbReference>
<dbReference type="GO" id="GO:0016020">
    <property type="term" value="C:membrane"/>
    <property type="evidence" value="ECO:0007669"/>
    <property type="project" value="UniProtKB-SubCell"/>
</dbReference>
<dbReference type="InterPro" id="IPR027417">
    <property type="entry name" value="P-loop_NTPase"/>
</dbReference>
<comment type="caution">
    <text evidence="9">The sequence shown here is derived from an EMBL/GenBank/DDBJ whole genome shotgun (WGS) entry which is preliminary data.</text>
</comment>
<dbReference type="InterPro" id="IPR050173">
    <property type="entry name" value="ABC_transporter_C-like"/>
</dbReference>
<evidence type="ECO:0000256" key="6">
    <source>
        <dbReference type="ARBA" id="ARBA00022989"/>
    </source>
</evidence>
<keyword evidence="4" id="KW-0547">Nucleotide-binding</keyword>
<dbReference type="InterPro" id="IPR003593">
    <property type="entry name" value="AAA+_ATPase"/>
</dbReference>
<evidence type="ECO:0000256" key="4">
    <source>
        <dbReference type="ARBA" id="ARBA00022741"/>
    </source>
</evidence>
<keyword evidence="5" id="KW-0067">ATP-binding</keyword>
<accession>A0A9W8CV10</accession>
<dbReference type="InterPro" id="IPR017871">
    <property type="entry name" value="ABC_transporter-like_CS"/>
</dbReference>
<dbReference type="Pfam" id="PF00005">
    <property type="entry name" value="ABC_tran"/>
    <property type="match status" value="1"/>
</dbReference>
<dbReference type="SUPFAM" id="SSF52540">
    <property type="entry name" value="P-loop containing nucleoside triphosphate hydrolases"/>
    <property type="match status" value="1"/>
</dbReference>
<evidence type="ECO:0000259" key="8">
    <source>
        <dbReference type="PROSITE" id="PS50893"/>
    </source>
</evidence>
<evidence type="ECO:0000256" key="3">
    <source>
        <dbReference type="ARBA" id="ARBA00022692"/>
    </source>
</evidence>